<dbReference type="InterPro" id="IPR022764">
    <property type="entry name" value="Peptidase_S54_rhomboid_dom"/>
</dbReference>
<feature type="transmembrane region" description="Helical" evidence="7">
    <location>
        <begin position="6"/>
        <end position="27"/>
    </location>
</feature>
<dbReference type="InterPro" id="IPR050925">
    <property type="entry name" value="Rhomboid_protease_S54"/>
</dbReference>
<evidence type="ECO:0000256" key="2">
    <source>
        <dbReference type="ARBA" id="ARBA00009045"/>
    </source>
</evidence>
<evidence type="ECO:0000256" key="1">
    <source>
        <dbReference type="ARBA" id="ARBA00004141"/>
    </source>
</evidence>
<dbReference type="SUPFAM" id="SSF144091">
    <property type="entry name" value="Rhomboid-like"/>
    <property type="match status" value="1"/>
</dbReference>
<evidence type="ECO:0000313" key="10">
    <source>
        <dbReference type="EMBL" id="AXY73081.1"/>
    </source>
</evidence>
<dbReference type="InterPro" id="IPR035952">
    <property type="entry name" value="Rhomboid-like_sf"/>
</dbReference>
<evidence type="ECO:0000256" key="3">
    <source>
        <dbReference type="ARBA" id="ARBA00022692"/>
    </source>
</evidence>
<keyword evidence="10" id="KW-0645">Protease</keyword>
<dbReference type="Pfam" id="PF20216">
    <property type="entry name" value="DUF6576"/>
    <property type="match status" value="1"/>
</dbReference>
<accession>A0A3B7MR78</accession>
<keyword evidence="3 7" id="KW-0812">Transmembrane</keyword>
<organism evidence="10 11">
    <name type="scientific">Paraflavitalea soli</name>
    <dbReference type="NCBI Taxonomy" id="2315862"/>
    <lineage>
        <taxon>Bacteria</taxon>
        <taxon>Pseudomonadati</taxon>
        <taxon>Bacteroidota</taxon>
        <taxon>Chitinophagia</taxon>
        <taxon>Chitinophagales</taxon>
        <taxon>Chitinophagaceae</taxon>
        <taxon>Paraflavitalea</taxon>
    </lineage>
</organism>
<dbReference type="Proteomes" id="UP000263900">
    <property type="component" value="Chromosome"/>
</dbReference>
<dbReference type="GO" id="GO:0006508">
    <property type="term" value="P:proteolysis"/>
    <property type="evidence" value="ECO:0007669"/>
    <property type="project" value="UniProtKB-KW"/>
</dbReference>
<evidence type="ECO:0000256" key="4">
    <source>
        <dbReference type="ARBA" id="ARBA00022801"/>
    </source>
</evidence>
<reference evidence="10 11" key="1">
    <citation type="submission" date="2018-09" db="EMBL/GenBank/DDBJ databases">
        <title>Genome sequencing of strain 6GH32-13.</title>
        <authorList>
            <person name="Weon H.-Y."/>
            <person name="Heo J."/>
            <person name="Kwon S.-W."/>
        </authorList>
    </citation>
    <scope>NUCLEOTIDE SEQUENCE [LARGE SCALE GENOMIC DNA]</scope>
    <source>
        <strain evidence="10 11">5GH32-13</strain>
    </source>
</reference>
<comment type="subcellular location">
    <subcellularLocation>
        <location evidence="1">Membrane</location>
        <topology evidence="1">Multi-pass membrane protein</topology>
    </subcellularLocation>
</comment>
<keyword evidence="4" id="KW-0378">Hydrolase</keyword>
<evidence type="ECO:0000256" key="6">
    <source>
        <dbReference type="ARBA" id="ARBA00023136"/>
    </source>
</evidence>
<feature type="transmembrane region" description="Helical" evidence="7">
    <location>
        <begin position="47"/>
        <end position="68"/>
    </location>
</feature>
<dbReference type="GO" id="GO:0004252">
    <property type="term" value="F:serine-type endopeptidase activity"/>
    <property type="evidence" value="ECO:0007669"/>
    <property type="project" value="InterPro"/>
</dbReference>
<feature type="transmembrane region" description="Helical" evidence="7">
    <location>
        <begin position="133"/>
        <end position="152"/>
    </location>
</feature>
<feature type="domain" description="DUF6576" evidence="9">
    <location>
        <begin position="230"/>
        <end position="276"/>
    </location>
</feature>
<feature type="transmembrane region" description="Helical" evidence="7">
    <location>
        <begin position="108"/>
        <end position="127"/>
    </location>
</feature>
<keyword evidence="11" id="KW-1185">Reference proteome</keyword>
<feature type="transmembrane region" description="Helical" evidence="7">
    <location>
        <begin position="189"/>
        <end position="210"/>
    </location>
</feature>
<protein>
    <submittedName>
        <fullName evidence="10">Rhomboid family intramembrane serine protease</fullName>
    </submittedName>
</protein>
<feature type="domain" description="Peptidase S54 rhomboid" evidence="8">
    <location>
        <begin position="42"/>
        <end position="183"/>
    </location>
</feature>
<dbReference type="EMBL" id="CP032157">
    <property type="protein sequence ID" value="AXY73081.1"/>
    <property type="molecule type" value="Genomic_DNA"/>
</dbReference>
<feature type="transmembrane region" description="Helical" evidence="7">
    <location>
        <begin position="164"/>
        <end position="183"/>
    </location>
</feature>
<dbReference type="Pfam" id="PF01694">
    <property type="entry name" value="Rhomboid"/>
    <property type="match status" value="1"/>
</dbReference>
<evidence type="ECO:0000313" key="11">
    <source>
        <dbReference type="Proteomes" id="UP000263900"/>
    </source>
</evidence>
<dbReference type="Gene3D" id="1.20.1540.10">
    <property type="entry name" value="Rhomboid-like"/>
    <property type="match status" value="1"/>
</dbReference>
<dbReference type="AlphaFoldDB" id="A0A3B7MR78"/>
<dbReference type="KEGG" id="pseg:D3H65_03445"/>
<dbReference type="GO" id="GO:0016020">
    <property type="term" value="C:membrane"/>
    <property type="evidence" value="ECO:0007669"/>
    <property type="project" value="UniProtKB-SubCell"/>
</dbReference>
<dbReference type="RefSeq" id="WP_119048919.1">
    <property type="nucleotide sequence ID" value="NZ_CP032157.1"/>
</dbReference>
<proteinExistence type="inferred from homology"/>
<evidence type="ECO:0000256" key="7">
    <source>
        <dbReference type="SAM" id="Phobius"/>
    </source>
</evidence>
<keyword evidence="6 7" id="KW-0472">Membrane</keyword>
<feature type="transmembrane region" description="Helical" evidence="7">
    <location>
        <begin position="80"/>
        <end position="101"/>
    </location>
</feature>
<keyword evidence="5 7" id="KW-1133">Transmembrane helix</keyword>
<sequence>MITGIIIFLLIVSNVLFSWKGFGNEVFFDRYKFNVDGILLYRQYNRLITSGFLHAGWLHLIFNMLALYFFSGTLGAVLDWWGFLIIYFVSLVGGDLLSLFIHRHSGDYSSVGASGAISGVIFASIALVPGLPVGLFFIPMPGWLFGLLYMLISIYGIRSRTGNIGYDSHLGGALIGMVVALLMKPSALLENYVTILIISVPAITFIYLIITRPHFLLVDNFFYKSHQRHYTIDNKYNEEQHNRQQEIDRILDKINKSGMRSLTRAEKEKLEEYSKRIR</sequence>
<gene>
    <name evidence="10" type="ORF">D3H65_03445</name>
</gene>
<name>A0A3B7MR78_9BACT</name>
<evidence type="ECO:0000259" key="9">
    <source>
        <dbReference type="Pfam" id="PF20216"/>
    </source>
</evidence>
<evidence type="ECO:0000256" key="5">
    <source>
        <dbReference type="ARBA" id="ARBA00022989"/>
    </source>
</evidence>
<comment type="similarity">
    <text evidence="2">Belongs to the peptidase S54 family.</text>
</comment>
<evidence type="ECO:0000259" key="8">
    <source>
        <dbReference type="Pfam" id="PF01694"/>
    </source>
</evidence>
<dbReference type="PANTHER" id="PTHR43731:SF14">
    <property type="entry name" value="PRESENILIN-ASSOCIATED RHOMBOID-LIKE PROTEIN, MITOCHONDRIAL"/>
    <property type="match status" value="1"/>
</dbReference>
<dbReference type="PANTHER" id="PTHR43731">
    <property type="entry name" value="RHOMBOID PROTEASE"/>
    <property type="match status" value="1"/>
</dbReference>
<dbReference type="InterPro" id="IPR046483">
    <property type="entry name" value="DUF6576"/>
</dbReference>
<dbReference type="OrthoDB" id="9807874at2"/>